<keyword evidence="4" id="KW-1185">Reference proteome</keyword>
<dbReference type="Proteomes" id="UP001620645">
    <property type="component" value="Unassembled WGS sequence"/>
</dbReference>
<feature type="domain" description="Cullin neddylation" evidence="2">
    <location>
        <begin position="366"/>
        <end position="412"/>
    </location>
</feature>
<evidence type="ECO:0000256" key="1">
    <source>
        <dbReference type="SAM" id="MobiDB-lite"/>
    </source>
</evidence>
<dbReference type="InterPro" id="IPR036317">
    <property type="entry name" value="Cullin_homology_sf"/>
</dbReference>
<dbReference type="Gene3D" id="3.30.230.130">
    <property type="entry name" value="Cullin, Chain C, Domain 2"/>
    <property type="match status" value="1"/>
</dbReference>
<feature type="region of interest" description="Disordered" evidence="1">
    <location>
        <begin position="333"/>
        <end position="368"/>
    </location>
</feature>
<dbReference type="SMART" id="SM00884">
    <property type="entry name" value="Cullin_Nedd8"/>
    <property type="match status" value="1"/>
</dbReference>
<feature type="compositionally biased region" description="Low complexity" evidence="1">
    <location>
        <begin position="344"/>
        <end position="354"/>
    </location>
</feature>
<proteinExistence type="predicted"/>
<accession>A0ABD2IJ84</accession>
<dbReference type="Pfam" id="PF10557">
    <property type="entry name" value="Cullin_Nedd8"/>
    <property type="match status" value="1"/>
</dbReference>
<dbReference type="InterPro" id="IPR036388">
    <property type="entry name" value="WH-like_DNA-bd_sf"/>
</dbReference>
<protein>
    <recommendedName>
        <fullName evidence="2">Cullin neddylation domain-containing protein</fullName>
    </recommendedName>
</protein>
<evidence type="ECO:0000259" key="2">
    <source>
        <dbReference type="SMART" id="SM00884"/>
    </source>
</evidence>
<dbReference type="InterPro" id="IPR036390">
    <property type="entry name" value="WH_DNA-bd_sf"/>
</dbReference>
<dbReference type="InterPro" id="IPR019559">
    <property type="entry name" value="Cullin_neddylation_domain"/>
</dbReference>
<dbReference type="AlphaFoldDB" id="A0ABD2IJ84"/>
<dbReference type="InterPro" id="IPR045093">
    <property type="entry name" value="Cullin"/>
</dbReference>
<evidence type="ECO:0000313" key="4">
    <source>
        <dbReference type="Proteomes" id="UP001620645"/>
    </source>
</evidence>
<reference evidence="3 4" key="1">
    <citation type="submission" date="2024-10" db="EMBL/GenBank/DDBJ databases">
        <authorList>
            <person name="Kim D."/>
        </authorList>
    </citation>
    <scope>NUCLEOTIDE SEQUENCE [LARGE SCALE GENOMIC DNA]</scope>
    <source>
        <strain evidence="3">Taebaek</strain>
    </source>
</reference>
<organism evidence="3 4">
    <name type="scientific">Heterodera schachtii</name>
    <name type="common">Sugarbeet cyst nematode worm</name>
    <name type="synonym">Tylenchus schachtii</name>
    <dbReference type="NCBI Taxonomy" id="97005"/>
    <lineage>
        <taxon>Eukaryota</taxon>
        <taxon>Metazoa</taxon>
        <taxon>Ecdysozoa</taxon>
        <taxon>Nematoda</taxon>
        <taxon>Chromadorea</taxon>
        <taxon>Rhabditida</taxon>
        <taxon>Tylenchina</taxon>
        <taxon>Tylenchomorpha</taxon>
        <taxon>Tylenchoidea</taxon>
        <taxon>Heteroderidae</taxon>
        <taxon>Heteroderinae</taxon>
        <taxon>Heterodera</taxon>
    </lineage>
</organism>
<dbReference type="SUPFAM" id="SSF75632">
    <property type="entry name" value="Cullin homology domain"/>
    <property type="match status" value="1"/>
</dbReference>
<evidence type="ECO:0000313" key="3">
    <source>
        <dbReference type="EMBL" id="KAL3080184.1"/>
    </source>
</evidence>
<comment type="caution">
    <text evidence="3">The sequence shown here is derived from an EMBL/GenBank/DDBJ whole genome shotgun (WGS) entry which is preliminary data.</text>
</comment>
<sequence length="419" mass="47349">MTEKAQGIDLDLQRFGWTFCRFLTVPNSASNWLFFRHVSMHWWTTISIKSSAESVPFPLPDLPLRNKQLRINYIDFSVIEFLSANQQIWDQRHRFEFVCLCQQRYCQPNLGYLLPDAIAVILVICQKAQHGVNSFREKFIHATTSSACFILRFLAKSQLRAGPAALDTIVKFDDEPKKGGRHEPHPLHNYEFNHLVDEPLNSLPRSVSRMGSGLALAAIEAGMKLMVLPQHFFVEILSFCNTQQIAILMKYNEGDDTNTLGQLHVALGTDFPADQLCAVVQSLVKTNLLKLTSADGTALTETKLNDNEQKFTFNSEFHSRKLKVDLVRAMSSARETKKESGVLPKTSPSITSPPKTAPPKSEDVQKDEDRKLVIQAAIVRIMKMRKSLKHQLLVAEAIVSTKGGQNEPAESRRNELFKK</sequence>
<dbReference type="SUPFAM" id="SSF46785">
    <property type="entry name" value="Winged helix' DNA-binding domain"/>
    <property type="match status" value="1"/>
</dbReference>
<dbReference type="EMBL" id="JBICCN010000297">
    <property type="protein sequence ID" value="KAL3080184.1"/>
    <property type="molecule type" value="Genomic_DNA"/>
</dbReference>
<name>A0ABD2IJ84_HETSC</name>
<dbReference type="Gene3D" id="1.10.10.10">
    <property type="entry name" value="Winged helix-like DNA-binding domain superfamily/Winged helix DNA-binding domain"/>
    <property type="match status" value="1"/>
</dbReference>
<dbReference type="PANTHER" id="PTHR11932">
    <property type="entry name" value="CULLIN"/>
    <property type="match status" value="1"/>
</dbReference>
<gene>
    <name evidence="3" type="ORF">niasHS_013856</name>
</gene>